<evidence type="ECO:0000259" key="2">
    <source>
        <dbReference type="Pfam" id="PF13690"/>
    </source>
</evidence>
<dbReference type="Gene3D" id="3.40.1550.10">
    <property type="entry name" value="CheC-like"/>
    <property type="match status" value="1"/>
</dbReference>
<evidence type="ECO:0000313" key="4">
    <source>
        <dbReference type="Proteomes" id="UP000030832"/>
    </source>
</evidence>
<name>A0A0B0IE71_9BACI</name>
<dbReference type="InterPro" id="IPR038756">
    <property type="entry name" value="CheX-like"/>
</dbReference>
<accession>A0A0B0IE71</accession>
<dbReference type="GO" id="GO:0006935">
    <property type="term" value="P:chemotaxis"/>
    <property type="evidence" value="ECO:0007669"/>
    <property type="project" value="UniProtKB-KW"/>
</dbReference>
<dbReference type="InterPro" id="IPR028976">
    <property type="entry name" value="CheC-like_sf"/>
</dbReference>
<dbReference type="STRING" id="333138.LQ50_16705"/>
<dbReference type="Proteomes" id="UP000030832">
    <property type="component" value="Unassembled WGS sequence"/>
</dbReference>
<dbReference type="SUPFAM" id="SSF103039">
    <property type="entry name" value="CheC-like"/>
    <property type="match status" value="1"/>
</dbReference>
<feature type="domain" description="Chemotaxis phosphatase CheX-like" evidence="2">
    <location>
        <begin position="42"/>
        <end position="124"/>
    </location>
</feature>
<dbReference type="AlphaFoldDB" id="A0A0B0IE71"/>
<comment type="caution">
    <text evidence="3">The sequence shown here is derived from an EMBL/GenBank/DDBJ whole genome shotgun (WGS) entry which is preliminary data.</text>
</comment>
<gene>
    <name evidence="3" type="ORF">LQ50_16705</name>
</gene>
<dbReference type="Pfam" id="PF13690">
    <property type="entry name" value="CheX"/>
    <property type="match status" value="1"/>
</dbReference>
<proteinExistence type="predicted"/>
<protein>
    <submittedName>
        <fullName evidence="3">Chemotaxis protein CheC</fullName>
    </submittedName>
</protein>
<dbReference type="RefSeq" id="WP_034631085.1">
    <property type="nucleotide sequence ID" value="NZ_JRJU01000022.1"/>
</dbReference>
<dbReference type="eggNOG" id="COG1406">
    <property type="taxonomic scope" value="Bacteria"/>
</dbReference>
<dbReference type="EMBL" id="JRJU01000022">
    <property type="protein sequence ID" value="KHF39187.1"/>
    <property type="molecule type" value="Genomic_DNA"/>
</dbReference>
<dbReference type="PANTHER" id="PTHR39452">
    <property type="entry name" value="CHEY-P PHOSPHATASE CHEX"/>
    <property type="match status" value="1"/>
</dbReference>
<keyword evidence="4" id="KW-1185">Reference proteome</keyword>
<organism evidence="3 4">
    <name type="scientific">Halalkalibacter okhensis</name>
    <dbReference type="NCBI Taxonomy" id="333138"/>
    <lineage>
        <taxon>Bacteria</taxon>
        <taxon>Bacillati</taxon>
        <taxon>Bacillota</taxon>
        <taxon>Bacilli</taxon>
        <taxon>Bacillales</taxon>
        <taxon>Bacillaceae</taxon>
        <taxon>Halalkalibacter</taxon>
    </lineage>
</organism>
<evidence type="ECO:0000313" key="3">
    <source>
        <dbReference type="EMBL" id="KHF39187.1"/>
    </source>
</evidence>
<dbReference type="InterPro" id="IPR028051">
    <property type="entry name" value="CheX-like_dom"/>
</dbReference>
<sequence>MNVNHVNAICRATQEILTNHLGLEVSHQAPSSGIGSIPSNEIAVILGVKGELLGQIVCSFSANTAKEIVGAMMGGIQIDHLDEMCWSAVQEFGNWIAGRTATELSKESCIIDVTTPIINEGESKLHSSYPFITVPMDSRIGRIYVHISVKEEELKKEAVNV</sequence>
<keyword evidence="1" id="KW-0145">Chemotaxis</keyword>
<dbReference type="OrthoDB" id="9788100at2"/>
<reference evidence="3 4" key="1">
    <citation type="submission" date="2014-09" db="EMBL/GenBank/DDBJ databases">
        <title>Genome sequencing and annotation of Bacillus Okhensis strain Kh10-101T.</title>
        <authorList>
            <person name="Prakash J.S."/>
        </authorList>
    </citation>
    <scope>NUCLEOTIDE SEQUENCE [LARGE SCALE GENOMIC DNA]</scope>
    <source>
        <strain evidence="4">Kh10-101T</strain>
    </source>
</reference>
<dbReference type="CDD" id="cd17906">
    <property type="entry name" value="CheX"/>
    <property type="match status" value="1"/>
</dbReference>
<evidence type="ECO:0000256" key="1">
    <source>
        <dbReference type="ARBA" id="ARBA00022500"/>
    </source>
</evidence>
<dbReference type="PANTHER" id="PTHR39452:SF1">
    <property type="entry name" value="CHEY-P PHOSPHATASE CHEX"/>
    <property type="match status" value="1"/>
</dbReference>